<evidence type="ECO:0000313" key="6">
    <source>
        <dbReference type="Proteomes" id="UP000737391"/>
    </source>
</evidence>
<dbReference type="PANTHER" id="PTHR48025">
    <property type="entry name" value="OS02G0815200 PROTEIN"/>
    <property type="match status" value="1"/>
</dbReference>
<accession>A0A9P5E6T7</accession>
<dbReference type="EMBL" id="LUFC02000373">
    <property type="protein sequence ID" value="KAF4498095.1"/>
    <property type="molecule type" value="Genomic_DNA"/>
</dbReference>
<feature type="compositionally biased region" description="Basic and acidic residues" evidence="3">
    <location>
        <begin position="483"/>
        <end position="506"/>
    </location>
</feature>
<evidence type="ECO:0000256" key="3">
    <source>
        <dbReference type="SAM" id="MobiDB-lite"/>
    </source>
</evidence>
<feature type="compositionally biased region" description="Basic residues" evidence="3">
    <location>
        <begin position="444"/>
        <end position="459"/>
    </location>
</feature>
<keyword evidence="6" id="KW-1185">Reference proteome</keyword>
<dbReference type="CDD" id="cd00590">
    <property type="entry name" value="RRM_SF"/>
    <property type="match status" value="1"/>
</dbReference>
<dbReference type="SMART" id="SM00360">
    <property type="entry name" value="RRM"/>
    <property type="match status" value="2"/>
</dbReference>
<dbReference type="Gene3D" id="3.30.70.330">
    <property type="match status" value="2"/>
</dbReference>
<evidence type="ECO:0000256" key="2">
    <source>
        <dbReference type="PROSITE-ProRule" id="PRU00176"/>
    </source>
</evidence>
<feature type="domain" description="RRM" evidence="4">
    <location>
        <begin position="321"/>
        <end position="402"/>
    </location>
</feature>
<dbReference type="OrthoDB" id="610462at2759"/>
<keyword evidence="1 2" id="KW-0694">RNA-binding</keyword>
<dbReference type="InterPro" id="IPR050502">
    <property type="entry name" value="Euk_RNA-bind_prot"/>
</dbReference>
<dbReference type="PROSITE" id="PS50102">
    <property type="entry name" value="RRM"/>
    <property type="match status" value="1"/>
</dbReference>
<dbReference type="InterPro" id="IPR000504">
    <property type="entry name" value="RRM_dom"/>
</dbReference>
<dbReference type="InterPro" id="IPR012677">
    <property type="entry name" value="Nucleotide-bd_a/b_plait_sf"/>
</dbReference>
<evidence type="ECO:0000256" key="1">
    <source>
        <dbReference type="ARBA" id="ARBA00022884"/>
    </source>
</evidence>
<proteinExistence type="predicted"/>
<comment type="caution">
    <text evidence="5">The sequence shown here is derived from an EMBL/GenBank/DDBJ whole genome shotgun (WGS) entry which is preliminary data.</text>
</comment>
<evidence type="ECO:0000313" key="5">
    <source>
        <dbReference type="EMBL" id="KAF4498095.1"/>
    </source>
</evidence>
<reference evidence="5" key="1">
    <citation type="submission" date="2020-01" db="EMBL/GenBank/DDBJ databases">
        <title>Identification and distribution of gene clusters putatively required for synthesis of sphingolipid metabolism inhibitors in phylogenetically diverse species of the filamentous fungus Fusarium.</title>
        <authorList>
            <person name="Kim H.-S."/>
            <person name="Busman M."/>
            <person name="Brown D.W."/>
            <person name="Divon H."/>
            <person name="Uhlig S."/>
            <person name="Proctor R.H."/>
        </authorList>
    </citation>
    <scope>NUCLEOTIDE SEQUENCE</scope>
    <source>
        <strain evidence="5">NRRL 31653</strain>
    </source>
</reference>
<dbReference type="AlphaFoldDB" id="A0A9P5E6T7"/>
<protein>
    <recommendedName>
        <fullName evidence="4">RRM domain-containing protein</fullName>
    </recommendedName>
</protein>
<dbReference type="SUPFAM" id="SSF54928">
    <property type="entry name" value="RNA-binding domain, RBD"/>
    <property type="match status" value="1"/>
</dbReference>
<dbReference type="PANTHER" id="PTHR48025:SF1">
    <property type="entry name" value="RRM DOMAIN-CONTAINING PROTEIN"/>
    <property type="match status" value="1"/>
</dbReference>
<feature type="region of interest" description="Disordered" evidence="3">
    <location>
        <begin position="421"/>
        <end position="518"/>
    </location>
</feature>
<organism evidence="5 6">
    <name type="scientific">Fusarium agapanthi</name>
    <dbReference type="NCBI Taxonomy" id="1803897"/>
    <lineage>
        <taxon>Eukaryota</taxon>
        <taxon>Fungi</taxon>
        <taxon>Dikarya</taxon>
        <taxon>Ascomycota</taxon>
        <taxon>Pezizomycotina</taxon>
        <taxon>Sordariomycetes</taxon>
        <taxon>Hypocreomycetidae</taxon>
        <taxon>Hypocreales</taxon>
        <taxon>Nectriaceae</taxon>
        <taxon>Fusarium</taxon>
        <taxon>Fusarium fujikuroi species complex</taxon>
    </lineage>
</organism>
<evidence type="ECO:0000259" key="4">
    <source>
        <dbReference type="PROSITE" id="PS50102"/>
    </source>
</evidence>
<sequence>MTEPNSKLPRAFIQSPGEQRDSCALSVASRVIVTQLLTFFQTFVASHKTSFGTGNLSASCRFLHPMPSEATVQVDVGPGDETGIYYITICNLPFATSWQELKDWTRTACVVDHIEVFQSSTSGWVRVRGRENFERAWALLNGGVFKARSIIASDRNRKHSIKIRELATPPQAVISRTLQYQATPPSPYVLPTQMAMSPQYSAAPGQYYIASYPPVNSSRFTTQSFLSPSYSHQLPVTVTTNTPATYAAASPGSYYTYNDTVTRLFAPKSGAVSYSPQYQHERSQLALPYRGISEHPGYYPNCSFPSGEPSYRSEYVVPETRKLCVSPFPQQAEADEVKSWVQRKVDNDKIESIEISKNSDSNYLRGYILVIFENVAAANIATEQFNKARFRGRRMIARPTQEDAEVEELGEPIVWHESSNWADSERSEVNVPTVPSRMRDDGRKRNKKSQRSKNKGTKPTRSDKKKATEKKSSSSKKSSGSQVDKKLPSKKAPPEKETSVKDEKPVIVDGTSYHHDKH</sequence>
<dbReference type="GO" id="GO:0003729">
    <property type="term" value="F:mRNA binding"/>
    <property type="evidence" value="ECO:0007669"/>
    <property type="project" value="TreeGrafter"/>
</dbReference>
<feature type="compositionally biased region" description="Basic and acidic residues" evidence="3">
    <location>
        <begin position="460"/>
        <end position="472"/>
    </location>
</feature>
<dbReference type="InterPro" id="IPR035979">
    <property type="entry name" value="RBD_domain_sf"/>
</dbReference>
<name>A0A9P5E6T7_9HYPO</name>
<dbReference type="Proteomes" id="UP000737391">
    <property type="component" value="Unassembled WGS sequence"/>
</dbReference>
<gene>
    <name evidence="5" type="ORF">FAGAP_5726</name>
</gene>